<comment type="similarity">
    <text evidence="1">Belongs to the YciI family.</text>
</comment>
<evidence type="ECO:0000259" key="2">
    <source>
        <dbReference type="Pfam" id="PF03795"/>
    </source>
</evidence>
<dbReference type="InterPro" id="IPR005545">
    <property type="entry name" value="YCII"/>
</dbReference>
<organism evidence="3 4">
    <name type="scientific">Halovulum dunhuangense</name>
    <dbReference type="NCBI Taxonomy" id="1505036"/>
    <lineage>
        <taxon>Bacteria</taxon>
        <taxon>Pseudomonadati</taxon>
        <taxon>Pseudomonadota</taxon>
        <taxon>Alphaproteobacteria</taxon>
        <taxon>Rhodobacterales</taxon>
        <taxon>Paracoccaceae</taxon>
        <taxon>Halovulum</taxon>
    </lineage>
</organism>
<dbReference type="PANTHER" id="PTHR33606:SF3">
    <property type="entry name" value="PROTEIN YCII"/>
    <property type="match status" value="1"/>
</dbReference>
<dbReference type="Gene3D" id="3.30.70.1060">
    <property type="entry name" value="Dimeric alpha+beta barrel"/>
    <property type="match status" value="1"/>
</dbReference>
<gene>
    <name evidence="3" type="ORF">HMH01_02330</name>
</gene>
<dbReference type="RefSeq" id="WP_171322081.1">
    <property type="nucleotide sequence ID" value="NZ_JABFBC010000001.1"/>
</dbReference>
<dbReference type="SUPFAM" id="SSF54909">
    <property type="entry name" value="Dimeric alpha+beta barrel"/>
    <property type="match status" value="1"/>
</dbReference>
<comment type="caution">
    <text evidence="3">The sequence shown here is derived from an EMBL/GenBank/DDBJ whole genome shotgun (WGS) entry which is preliminary data.</text>
</comment>
<dbReference type="PANTHER" id="PTHR33606">
    <property type="entry name" value="PROTEIN YCII"/>
    <property type="match status" value="1"/>
</dbReference>
<evidence type="ECO:0000256" key="1">
    <source>
        <dbReference type="ARBA" id="ARBA00007689"/>
    </source>
</evidence>
<name>A0A849KZL3_9RHOB</name>
<proteinExistence type="inferred from homology"/>
<reference evidence="3 4" key="1">
    <citation type="submission" date="2020-05" db="EMBL/GenBank/DDBJ databases">
        <title>Gimesia benthica sp. nov., a novel planctomycete isolated from a deep-sea water sample of the Northwest Indian Ocean.</title>
        <authorList>
            <person name="Wang J."/>
            <person name="Ruan C."/>
            <person name="Song L."/>
            <person name="Zhu Y."/>
            <person name="Li A."/>
            <person name="Zheng X."/>
            <person name="Wang L."/>
            <person name="Lu Z."/>
            <person name="Huang Y."/>
            <person name="Du W."/>
            <person name="Zhou Y."/>
            <person name="Huang L."/>
            <person name="Dai X."/>
        </authorList>
    </citation>
    <scope>NUCLEOTIDE SEQUENCE [LARGE SCALE GENOMIC DNA]</scope>
    <source>
        <strain evidence="3 4">YYQ-30</strain>
    </source>
</reference>
<evidence type="ECO:0000313" key="4">
    <source>
        <dbReference type="Proteomes" id="UP000572377"/>
    </source>
</evidence>
<dbReference type="Proteomes" id="UP000572377">
    <property type="component" value="Unassembled WGS sequence"/>
</dbReference>
<accession>A0A849KZL3</accession>
<evidence type="ECO:0000313" key="3">
    <source>
        <dbReference type="EMBL" id="NNU79264.1"/>
    </source>
</evidence>
<dbReference type="InterPro" id="IPR011008">
    <property type="entry name" value="Dimeric_a/b-barrel"/>
</dbReference>
<dbReference type="EMBL" id="JABFBC010000001">
    <property type="protein sequence ID" value="NNU79264.1"/>
    <property type="molecule type" value="Genomic_DNA"/>
</dbReference>
<dbReference type="Pfam" id="PF03795">
    <property type="entry name" value="YCII"/>
    <property type="match status" value="1"/>
</dbReference>
<sequence>MEFALICIDKPDHQDLRARTREAHLAYVRETGVVRIAGPFLSDAGAMIGSLVILSVPDRAAAEDWSVNDPYAKAGLFSDVTVHAWKQTV</sequence>
<feature type="domain" description="YCII-related" evidence="2">
    <location>
        <begin position="1"/>
        <end position="86"/>
    </location>
</feature>
<keyword evidence="4" id="KW-1185">Reference proteome</keyword>
<dbReference type="InterPro" id="IPR051807">
    <property type="entry name" value="Sec-metab_biosynth-assoc"/>
</dbReference>
<protein>
    <submittedName>
        <fullName evidence="3">YciI family protein</fullName>
    </submittedName>
</protein>
<dbReference type="AlphaFoldDB" id="A0A849KZL3"/>